<feature type="region of interest" description="Disordered" evidence="1">
    <location>
        <begin position="388"/>
        <end position="432"/>
    </location>
</feature>
<reference evidence="3" key="2">
    <citation type="journal article" date="2018" name="BMC Genomics">
        <title>A manually annotated Actinidia chinensis var. chinensis (kiwifruit) genome highlights the challenges associated with draft genomes and gene prediction in plants.</title>
        <authorList>
            <person name="Pilkington S.M."/>
            <person name="Crowhurst R."/>
            <person name="Hilario E."/>
            <person name="Nardozza S."/>
            <person name="Fraser L."/>
            <person name="Peng Y."/>
            <person name="Gunaseelan K."/>
            <person name="Simpson R."/>
            <person name="Tahir J."/>
            <person name="Deroles S.C."/>
            <person name="Templeton K."/>
            <person name="Luo Z."/>
            <person name="Davy M."/>
            <person name="Cheng C."/>
            <person name="McNeilage M."/>
            <person name="Scaglione D."/>
            <person name="Liu Y."/>
            <person name="Zhang Q."/>
            <person name="Datson P."/>
            <person name="De Silva N."/>
            <person name="Gardiner S.E."/>
            <person name="Bassett H."/>
            <person name="Chagne D."/>
            <person name="McCallum J."/>
            <person name="Dzierzon H."/>
            <person name="Deng C."/>
            <person name="Wang Y.Y."/>
            <person name="Barron L."/>
            <person name="Manako K."/>
            <person name="Bowen J."/>
            <person name="Foster T.M."/>
            <person name="Erridge Z.A."/>
            <person name="Tiffin H."/>
            <person name="Waite C.N."/>
            <person name="Davies K.M."/>
            <person name="Grierson E.P."/>
            <person name="Laing W.A."/>
            <person name="Kirk R."/>
            <person name="Chen X."/>
            <person name="Wood M."/>
            <person name="Montefiori M."/>
            <person name="Brummell D.A."/>
            <person name="Schwinn K.E."/>
            <person name="Catanach A."/>
            <person name="Fullerton C."/>
            <person name="Li D."/>
            <person name="Meiyalaghan S."/>
            <person name="Nieuwenhuizen N."/>
            <person name="Read N."/>
            <person name="Prakash R."/>
            <person name="Hunter D."/>
            <person name="Zhang H."/>
            <person name="McKenzie M."/>
            <person name="Knabel M."/>
            <person name="Harris A."/>
            <person name="Allan A.C."/>
            <person name="Gleave A."/>
            <person name="Chen A."/>
            <person name="Janssen B.J."/>
            <person name="Plunkett B."/>
            <person name="Ampomah-Dwamena C."/>
            <person name="Voogd C."/>
            <person name="Leif D."/>
            <person name="Lafferty D."/>
            <person name="Souleyre E.J.F."/>
            <person name="Varkonyi-Gasic E."/>
            <person name="Gambi F."/>
            <person name="Hanley J."/>
            <person name="Yao J.L."/>
            <person name="Cheung J."/>
            <person name="David K.M."/>
            <person name="Warren B."/>
            <person name="Marsh K."/>
            <person name="Snowden K.C."/>
            <person name="Lin-Wang K."/>
            <person name="Brian L."/>
            <person name="Martinez-Sanchez M."/>
            <person name="Wang M."/>
            <person name="Ileperuma N."/>
            <person name="Macnee N."/>
            <person name="Campin R."/>
            <person name="McAtee P."/>
            <person name="Drummond R.S.M."/>
            <person name="Espley R.V."/>
            <person name="Ireland H.S."/>
            <person name="Wu R."/>
            <person name="Atkinson R.G."/>
            <person name="Karunairetnam S."/>
            <person name="Bulley S."/>
            <person name="Chunkath S."/>
            <person name="Hanley Z."/>
            <person name="Storey R."/>
            <person name="Thrimawithana A.H."/>
            <person name="Thomson S."/>
            <person name="David C."/>
            <person name="Testolin R."/>
            <person name="Huang H."/>
            <person name="Hellens R.P."/>
            <person name="Schaffer R.J."/>
        </authorList>
    </citation>
    <scope>NUCLEOTIDE SEQUENCE [LARGE SCALE GENOMIC DNA]</scope>
    <source>
        <strain evidence="3">cv. Red5</strain>
    </source>
</reference>
<feature type="compositionally biased region" description="Low complexity" evidence="1">
    <location>
        <begin position="197"/>
        <end position="208"/>
    </location>
</feature>
<feature type="compositionally biased region" description="Basic and acidic residues" evidence="1">
    <location>
        <begin position="164"/>
        <end position="174"/>
    </location>
</feature>
<keyword evidence="3" id="KW-1185">Reference proteome</keyword>
<comment type="caution">
    <text evidence="2">The sequence shown here is derived from an EMBL/GenBank/DDBJ whole genome shotgun (WGS) entry which is preliminary data.</text>
</comment>
<protein>
    <submittedName>
        <fullName evidence="2">Histone like</fullName>
    </submittedName>
</protein>
<dbReference type="OrthoDB" id="10470818at2759"/>
<dbReference type="EMBL" id="NKQK01000011">
    <property type="protein sequence ID" value="PSS17535.1"/>
    <property type="molecule type" value="Genomic_DNA"/>
</dbReference>
<organism evidence="2 3">
    <name type="scientific">Actinidia chinensis var. chinensis</name>
    <name type="common">Chinese soft-hair kiwi</name>
    <dbReference type="NCBI Taxonomy" id="1590841"/>
    <lineage>
        <taxon>Eukaryota</taxon>
        <taxon>Viridiplantae</taxon>
        <taxon>Streptophyta</taxon>
        <taxon>Embryophyta</taxon>
        <taxon>Tracheophyta</taxon>
        <taxon>Spermatophyta</taxon>
        <taxon>Magnoliopsida</taxon>
        <taxon>eudicotyledons</taxon>
        <taxon>Gunneridae</taxon>
        <taxon>Pentapetalae</taxon>
        <taxon>asterids</taxon>
        <taxon>Ericales</taxon>
        <taxon>Actinidiaceae</taxon>
        <taxon>Actinidia</taxon>
    </lineage>
</organism>
<accession>A0A2R6QYT1</accession>
<dbReference type="AlphaFoldDB" id="A0A2R6QYT1"/>
<dbReference type="Proteomes" id="UP000241394">
    <property type="component" value="Chromosome LG11"/>
</dbReference>
<sequence>MAGNFLKEQKGRLGLPSPEIMENTSYSRENWKHLARWRVQQRRKDSTWSWISSSLNLSSFGLPEPKKAKNASEDRLEDDVPTLSGEVGGQIGYFLSFPIKFYYQSWGKNSTYLRNVKEILKKISEKVTQFKSKSSAAGPTPTKKMVIGEKRSREDLTSSPNKKGTVDDSSKGKEASQAPEARKKAVRPGNLTFSKATPSSSPGDGTSTNLGTALGPSTSILYSPSVVKKLLRGVVPPADKEKVEKLTLDQKATKLFHVIGQQALVLRSSLAVQSKEAGEEASLQQGRATSLESKAIDELTKMKVDQDFLADKLERSGVFVVELMEKITQAQTSAMEEFKSLSNLLRAIEDVASKYFDEGFDFYKWQLRRHHHDLTIDLEGMGLDHDLLAEEEEDEEKRENEGENKEDGGKDNGDVKPPSLNSCNFFRGNSDL</sequence>
<reference evidence="2 3" key="1">
    <citation type="submission" date="2017-07" db="EMBL/GenBank/DDBJ databases">
        <title>An improved, manually edited Actinidia chinensis var. chinensis (kiwifruit) genome highlights the challenges associated with draft genomes and gene prediction in plants.</title>
        <authorList>
            <person name="Pilkington S."/>
            <person name="Crowhurst R."/>
            <person name="Hilario E."/>
            <person name="Nardozza S."/>
            <person name="Fraser L."/>
            <person name="Peng Y."/>
            <person name="Gunaseelan K."/>
            <person name="Simpson R."/>
            <person name="Tahir J."/>
            <person name="Deroles S."/>
            <person name="Templeton K."/>
            <person name="Luo Z."/>
            <person name="Davy M."/>
            <person name="Cheng C."/>
            <person name="Mcneilage M."/>
            <person name="Scaglione D."/>
            <person name="Liu Y."/>
            <person name="Zhang Q."/>
            <person name="Datson P."/>
            <person name="De Silva N."/>
            <person name="Gardiner S."/>
            <person name="Bassett H."/>
            <person name="Chagne D."/>
            <person name="Mccallum J."/>
            <person name="Dzierzon H."/>
            <person name="Deng C."/>
            <person name="Wang Y.-Y."/>
            <person name="Barron N."/>
            <person name="Manako K."/>
            <person name="Bowen J."/>
            <person name="Foster T."/>
            <person name="Erridge Z."/>
            <person name="Tiffin H."/>
            <person name="Waite C."/>
            <person name="Davies K."/>
            <person name="Grierson E."/>
            <person name="Laing W."/>
            <person name="Kirk R."/>
            <person name="Chen X."/>
            <person name="Wood M."/>
            <person name="Montefiori M."/>
            <person name="Brummell D."/>
            <person name="Schwinn K."/>
            <person name="Catanach A."/>
            <person name="Fullerton C."/>
            <person name="Li D."/>
            <person name="Meiyalaghan S."/>
            <person name="Nieuwenhuizen N."/>
            <person name="Read N."/>
            <person name="Prakash R."/>
            <person name="Hunter D."/>
            <person name="Zhang H."/>
            <person name="Mckenzie M."/>
            <person name="Knabel M."/>
            <person name="Harris A."/>
            <person name="Allan A."/>
            <person name="Chen A."/>
            <person name="Janssen B."/>
            <person name="Plunkett B."/>
            <person name="Dwamena C."/>
            <person name="Voogd C."/>
            <person name="Leif D."/>
            <person name="Lafferty D."/>
            <person name="Souleyre E."/>
            <person name="Varkonyi-Gasic E."/>
            <person name="Gambi F."/>
            <person name="Hanley J."/>
            <person name="Yao J.-L."/>
            <person name="Cheung J."/>
            <person name="David K."/>
            <person name="Warren B."/>
            <person name="Marsh K."/>
            <person name="Snowden K."/>
            <person name="Lin-Wang K."/>
            <person name="Brian L."/>
            <person name="Martinez-Sanchez M."/>
            <person name="Wang M."/>
            <person name="Ileperuma N."/>
            <person name="Macnee N."/>
            <person name="Campin R."/>
            <person name="Mcatee P."/>
            <person name="Drummond R."/>
            <person name="Espley R."/>
            <person name="Ireland H."/>
            <person name="Wu R."/>
            <person name="Atkinson R."/>
            <person name="Karunairetnam S."/>
            <person name="Bulley S."/>
            <person name="Chunkath S."/>
            <person name="Hanley Z."/>
            <person name="Storey R."/>
            <person name="Thrimawithana A."/>
            <person name="Thomson S."/>
            <person name="David C."/>
            <person name="Testolin R."/>
        </authorList>
    </citation>
    <scope>NUCLEOTIDE SEQUENCE [LARGE SCALE GENOMIC DNA]</scope>
    <source>
        <strain evidence="3">cv. Red5</strain>
        <tissue evidence="2">Young leaf</tissue>
    </source>
</reference>
<proteinExistence type="predicted"/>
<feature type="region of interest" description="Disordered" evidence="1">
    <location>
        <begin position="130"/>
        <end position="212"/>
    </location>
</feature>
<feature type="compositionally biased region" description="Basic and acidic residues" evidence="1">
    <location>
        <begin position="146"/>
        <end position="156"/>
    </location>
</feature>
<dbReference type="Gramene" id="PSS17535">
    <property type="protein sequence ID" value="PSS17535"/>
    <property type="gene ID" value="CEY00_Acc12323"/>
</dbReference>
<evidence type="ECO:0000256" key="1">
    <source>
        <dbReference type="SAM" id="MobiDB-lite"/>
    </source>
</evidence>
<evidence type="ECO:0000313" key="3">
    <source>
        <dbReference type="Proteomes" id="UP000241394"/>
    </source>
</evidence>
<evidence type="ECO:0000313" key="2">
    <source>
        <dbReference type="EMBL" id="PSS17535.1"/>
    </source>
</evidence>
<feature type="compositionally biased region" description="Basic and acidic residues" evidence="1">
    <location>
        <begin position="397"/>
        <end position="414"/>
    </location>
</feature>
<gene>
    <name evidence="2" type="ORF">CEY00_Acc12323</name>
</gene>
<dbReference type="STRING" id="1590841.A0A2R6QYT1"/>
<dbReference type="InParanoid" id="A0A2R6QYT1"/>
<name>A0A2R6QYT1_ACTCC</name>